<organism evidence="1 2">
    <name type="scientific">Mucilaginibacter pocheonensis</name>
    <dbReference type="NCBI Taxonomy" id="398050"/>
    <lineage>
        <taxon>Bacteria</taxon>
        <taxon>Pseudomonadati</taxon>
        <taxon>Bacteroidota</taxon>
        <taxon>Sphingobacteriia</taxon>
        <taxon>Sphingobacteriales</taxon>
        <taxon>Sphingobacteriaceae</taxon>
        <taxon>Mucilaginibacter</taxon>
    </lineage>
</organism>
<reference evidence="1 2" key="1">
    <citation type="submission" date="2023-07" db="EMBL/GenBank/DDBJ databases">
        <title>Sorghum-associated microbial communities from plants grown in Nebraska, USA.</title>
        <authorList>
            <person name="Schachtman D."/>
        </authorList>
    </citation>
    <scope>NUCLEOTIDE SEQUENCE [LARGE SCALE GENOMIC DNA]</scope>
    <source>
        <strain evidence="1 2">3262</strain>
    </source>
</reference>
<dbReference type="InterPro" id="IPR026350">
    <property type="entry name" value="GxxExxY"/>
</dbReference>
<comment type="caution">
    <text evidence="1">The sequence shown here is derived from an EMBL/GenBank/DDBJ whole genome shotgun (WGS) entry which is preliminary data.</text>
</comment>
<protein>
    <submittedName>
        <fullName evidence="1">GxxExxY protein</fullName>
    </submittedName>
</protein>
<dbReference type="RefSeq" id="WP_310100482.1">
    <property type="nucleotide sequence ID" value="NZ_JAVDUU010000004.1"/>
</dbReference>
<accession>A0ABU1TGA6</accession>
<dbReference type="NCBIfam" id="TIGR04256">
    <property type="entry name" value="GxxExxY"/>
    <property type="match status" value="1"/>
</dbReference>
<gene>
    <name evidence="1" type="ORF">J2W55_004296</name>
</gene>
<dbReference type="Pfam" id="PF13366">
    <property type="entry name" value="PDDEXK_3"/>
    <property type="match status" value="1"/>
</dbReference>
<evidence type="ECO:0000313" key="1">
    <source>
        <dbReference type="EMBL" id="MDR6944436.1"/>
    </source>
</evidence>
<evidence type="ECO:0000313" key="2">
    <source>
        <dbReference type="Proteomes" id="UP001247620"/>
    </source>
</evidence>
<sequence>MLLKSKDDINKITHKIIGCAMQVHKTFGCGFQEVIYQRALSIEMKISELSFEREKEMSIFYRDQLVGNRRVDFFVEGCVMLELKAVETIVDLHKTQTINYLEAYNLADGLLINFGGLSLEFKRMYNKKLVSPQNHPIDKHNLNE</sequence>
<dbReference type="EMBL" id="JAVDUU010000004">
    <property type="protein sequence ID" value="MDR6944436.1"/>
    <property type="molecule type" value="Genomic_DNA"/>
</dbReference>
<dbReference type="Proteomes" id="UP001247620">
    <property type="component" value="Unassembled WGS sequence"/>
</dbReference>
<keyword evidence="2" id="KW-1185">Reference proteome</keyword>
<proteinExistence type="predicted"/>
<name>A0ABU1TGA6_9SPHI</name>